<dbReference type="EC" id="3.1.11.6" evidence="6"/>
<dbReference type="RefSeq" id="WP_013023169.1">
    <property type="nucleotide sequence ID" value="NC_013949.1"/>
</dbReference>
<keyword evidence="7" id="KW-0175">Coiled coil</keyword>
<organism evidence="8 9">
    <name type="scientific">Helicobacter mustelae (strain ATCC 43772 / CCUG 25715 / CIP 103759 / LMG 18044 / NCTC 12198 / R85-136P)</name>
    <name type="common">Campylobacter mustelae</name>
    <dbReference type="NCBI Taxonomy" id="679897"/>
    <lineage>
        <taxon>Bacteria</taxon>
        <taxon>Pseudomonadati</taxon>
        <taxon>Campylobacterota</taxon>
        <taxon>Epsilonproteobacteria</taxon>
        <taxon>Campylobacterales</taxon>
        <taxon>Helicobacteraceae</taxon>
        <taxon>Helicobacter</taxon>
    </lineage>
</organism>
<dbReference type="GO" id="GO:0009318">
    <property type="term" value="C:exodeoxyribonuclease VII complex"/>
    <property type="evidence" value="ECO:0007669"/>
    <property type="project" value="UniProtKB-UniRule"/>
</dbReference>
<keyword evidence="9" id="KW-1185">Reference proteome</keyword>
<dbReference type="STRING" id="679897.HMU08380"/>
<reference evidence="8 9" key="1">
    <citation type="journal article" date="2010" name="BMC Genomics">
        <title>Comparative genomics and proteomics of Helicobacter mustelae, an ulcerogenic and carcinogenic gastric pathogen.</title>
        <authorList>
            <person name="O'Toole P.W."/>
            <person name="Snelling W.J."/>
            <person name="Canchaya C."/>
            <person name="Forde B.M."/>
            <person name="Hardie K.R."/>
            <person name="Josenhans C."/>
            <person name="Graham R.L.J."/>
            <person name="McMullan G."/>
            <person name="Parkhill J."/>
            <person name="Belda E."/>
            <person name="Bentley S.D."/>
        </authorList>
    </citation>
    <scope>NUCLEOTIDE SEQUENCE [LARGE SCALE GENOMIC DNA]</scope>
    <source>
        <strain evidence="9">ATCC 43772 / LMG 18044 / NCTC 12198 / 12198</strain>
    </source>
</reference>
<dbReference type="InterPro" id="IPR037004">
    <property type="entry name" value="Exonuc_VII_ssu_sf"/>
</dbReference>
<keyword evidence="5" id="KW-0269">Exonuclease</keyword>
<dbReference type="EMBL" id="FN555004">
    <property type="protein sequence ID" value="CBG40095.1"/>
    <property type="molecule type" value="Genomic_DNA"/>
</dbReference>
<dbReference type="Proteomes" id="UP000001522">
    <property type="component" value="Chromosome"/>
</dbReference>
<keyword evidence="2" id="KW-0963">Cytoplasm</keyword>
<keyword evidence="4" id="KW-0378">Hydrolase</keyword>
<sequence length="71" mass="8247">MDDARVEQRDFEQRVERIKEILASLSDADLSLKEGLSLYKEGIKELQEAQEMLEIAKMEYEAIKINSKDKS</sequence>
<dbReference type="HOGENOM" id="CLU_145918_6_0_7"/>
<evidence type="ECO:0000256" key="5">
    <source>
        <dbReference type="ARBA" id="ARBA00022839"/>
    </source>
</evidence>
<accession>D3UHX2</accession>
<evidence type="ECO:0000256" key="7">
    <source>
        <dbReference type="SAM" id="Coils"/>
    </source>
</evidence>
<dbReference type="GO" id="GO:0006308">
    <property type="term" value="P:DNA catabolic process"/>
    <property type="evidence" value="ECO:0007669"/>
    <property type="project" value="UniProtKB-UniRule"/>
</dbReference>
<dbReference type="AlphaFoldDB" id="D3UHX2"/>
<evidence type="ECO:0000313" key="8">
    <source>
        <dbReference type="EMBL" id="CBG40095.1"/>
    </source>
</evidence>
<dbReference type="NCBIfam" id="TIGR01280">
    <property type="entry name" value="xseB"/>
    <property type="match status" value="1"/>
</dbReference>
<dbReference type="KEGG" id="hms:HMU08380"/>
<evidence type="ECO:0000256" key="3">
    <source>
        <dbReference type="ARBA" id="ARBA00022722"/>
    </source>
</evidence>
<proteinExistence type="inferred from homology"/>
<evidence type="ECO:0000256" key="6">
    <source>
        <dbReference type="NCBIfam" id="TIGR01280"/>
    </source>
</evidence>
<dbReference type="Pfam" id="PF02609">
    <property type="entry name" value="Exonuc_VII_S"/>
    <property type="match status" value="1"/>
</dbReference>
<protein>
    <recommendedName>
        <fullName evidence="6">Exodeoxyribonuclease VII small subunit</fullName>
        <ecNumber evidence="6">3.1.11.6</ecNumber>
    </recommendedName>
</protein>
<gene>
    <name evidence="8" type="ordered locus">HMU08380</name>
</gene>
<feature type="coiled-coil region" evidence="7">
    <location>
        <begin position="1"/>
        <end position="66"/>
    </location>
</feature>
<dbReference type="InterPro" id="IPR003761">
    <property type="entry name" value="Exonuc_VII_S"/>
</dbReference>
<comment type="similarity">
    <text evidence="1">Belongs to the XseB family.</text>
</comment>
<evidence type="ECO:0000256" key="1">
    <source>
        <dbReference type="ARBA" id="ARBA00009998"/>
    </source>
</evidence>
<evidence type="ECO:0000256" key="2">
    <source>
        <dbReference type="ARBA" id="ARBA00022490"/>
    </source>
</evidence>
<dbReference type="SUPFAM" id="SSF116842">
    <property type="entry name" value="XseB-like"/>
    <property type="match status" value="1"/>
</dbReference>
<name>D3UHX2_HELM1</name>
<dbReference type="GO" id="GO:0008855">
    <property type="term" value="F:exodeoxyribonuclease VII activity"/>
    <property type="evidence" value="ECO:0007669"/>
    <property type="project" value="UniProtKB-UniRule"/>
</dbReference>
<evidence type="ECO:0000313" key="9">
    <source>
        <dbReference type="Proteomes" id="UP000001522"/>
    </source>
</evidence>
<evidence type="ECO:0000256" key="4">
    <source>
        <dbReference type="ARBA" id="ARBA00022801"/>
    </source>
</evidence>
<keyword evidence="3" id="KW-0540">Nuclease</keyword>
<dbReference type="Gene3D" id="1.10.287.1040">
    <property type="entry name" value="Exonuclease VII, small subunit"/>
    <property type="match status" value="1"/>
</dbReference>